<organism evidence="1 2">
    <name type="scientific">Pleurodeles waltl</name>
    <name type="common">Iberian ribbed newt</name>
    <dbReference type="NCBI Taxonomy" id="8319"/>
    <lineage>
        <taxon>Eukaryota</taxon>
        <taxon>Metazoa</taxon>
        <taxon>Chordata</taxon>
        <taxon>Craniata</taxon>
        <taxon>Vertebrata</taxon>
        <taxon>Euteleostomi</taxon>
        <taxon>Amphibia</taxon>
        <taxon>Batrachia</taxon>
        <taxon>Caudata</taxon>
        <taxon>Salamandroidea</taxon>
        <taxon>Salamandridae</taxon>
        <taxon>Pleurodelinae</taxon>
        <taxon>Pleurodeles</taxon>
    </lineage>
</organism>
<accession>A0AAV7SHP7</accession>
<comment type="caution">
    <text evidence="1">The sequence shown here is derived from an EMBL/GenBank/DDBJ whole genome shotgun (WGS) entry which is preliminary data.</text>
</comment>
<evidence type="ECO:0000313" key="1">
    <source>
        <dbReference type="EMBL" id="KAJ1163560.1"/>
    </source>
</evidence>
<dbReference type="Proteomes" id="UP001066276">
    <property type="component" value="Chromosome 4_2"/>
</dbReference>
<proteinExistence type="predicted"/>
<protein>
    <submittedName>
        <fullName evidence="1">Uncharacterized protein</fullName>
    </submittedName>
</protein>
<dbReference type="EMBL" id="JANPWB010000008">
    <property type="protein sequence ID" value="KAJ1163560.1"/>
    <property type="molecule type" value="Genomic_DNA"/>
</dbReference>
<keyword evidence="2" id="KW-1185">Reference proteome</keyword>
<evidence type="ECO:0000313" key="2">
    <source>
        <dbReference type="Proteomes" id="UP001066276"/>
    </source>
</evidence>
<gene>
    <name evidence="1" type="ORF">NDU88_004018</name>
</gene>
<dbReference type="AlphaFoldDB" id="A0AAV7SHP7"/>
<reference evidence="1" key="1">
    <citation type="journal article" date="2022" name="bioRxiv">
        <title>Sequencing and chromosome-scale assembly of the giantPleurodeles waltlgenome.</title>
        <authorList>
            <person name="Brown T."/>
            <person name="Elewa A."/>
            <person name="Iarovenko S."/>
            <person name="Subramanian E."/>
            <person name="Araus A.J."/>
            <person name="Petzold A."/>
            <person name="Susuki M."/>
            <person name="Suzuki K.-i.T."/>
            <person name="Hayashi T."/>
            <person name="Toyoda A."/>
            <person name="Oliveira C."/>
            <person name="Osipova E."/>
            <person name="Leigh N.D."/>
            <person name="Simon A."/>
            <person name="Yun M.H."/>
        </authorList>
    </citation>
    <scope>NUCLEOTIDE SEQUENCE</scope>
    <source>
        <strain evidence="1">20211129_DDA</strain>
        <tissue evidence="1">Liver</tissue>
    </source>
</reference>
<sequence>MRTSGLFRRPPLLRCSVRRYPRPHLTAGPGHCQAHPQSPPDLTCGARASAYQHRRAPLRLFLPGIGSRPRRLRSSRQLLWTLLEASDCLRFFSSFLRSECHFGKPTTSVLERQHSAHNTVLAINNIIAPVSP</sequence>
<name>A0AAV7SHP7_PLEWA</name>